<accession>A0A2R5FJ03</accession>
<name>A0A2R5FJ03_NOSCO</name>
<reference evidence="1 2" key="1">
    <citation type="submission" date="2017-06" db="EMBL/GenBank/DDBJ databases">
        <title>Genome sequencing of cyanobaciteial culture collection at National Institute for Environmental Studies (NIES).</title>
        <authorList>
            <person name="Hirose Y."/>
            <person name="Shimura Y."/>
            <person name="Fujisawa T."/>
            <person name="Nakamura Y."/>
            <person name="Kawachi M."/>
        </authorList>
    </citation>
    <scope>NUCLEOTIDE SEQUENCE [LARGE SCALE GENOMIC DNA]</scope>
    <source>
        <strain evidence="1 2">NIES-4072</strain>
    </source>
</reference>
<dbReference type="Proteomes" id="UP000245124">
    <property type="component" value="Unassembled WGS sequence"/>
</dbReference>
<evidence type="ECO:0000313" key="2">
    <source>
        <dbReference type="Proteomes" id="UP000245124"/>
    </source>
</evidence>
<comment type="caution">
    <text evidence="1">The sequence shown here is derived from an EMBL/GenBank/DDBJ whole genome shotgun (WGS) entry which is preliminary data.</text>
</comment>
<protein>
    <submittedName>
        <fullName evidence="1">Uncharacterized protein</fullName>
    </submittedName>
</protein>
<dbReference type="EMBL" id="BDUD01000001">
    <property type="protein sequence ID" value="GBG18726.1"/>
    <property type="molecule type" value="Genomic_DNA"/>
</dbReference>
<evidence type="ECO:0000313" key="1">
    <source>
        <dbReference type="EMBL" id="GBG18726.1"/>
    </source>
</evidence>
<keyword evidence="2" id="KW-1185">Reference proteome</keyword>
<dbReference type="AlphaFoldDB" id="A0A2R5FJ03"/>
<proteinExistence type="predicted"/>
<organism evidence="1 2">
    <name type="scientific">Nostoc commune NIES-4072</name>
    <dbReference type="NCBI Taxonomy" id="2005467"/>
    <lineage>
        <taxon>Bacteria</taxon>
        <taxon>Bacillati</taxon>
        <taxon>Cyanobacteriota</taxon>
        <taxon>Cyanophyceae</taxon>
        <taxon>Nostocales</taxon>
        <taxon>Nostocaceae</taxon>
        <taxon>Nostoc</taxon>
    </lineage>
</organism>
<sequence length="165" mass="18100">MNMRDRVSLETVSVSLPFGIGSMSWKVDTTQKKAAWSLYVELVTRIAVQPLEVDQGLVREAMNSLYSLFGTTREVLKAAGPDVGASRDSVGGIAIAVLNNGLRPFLAKWHPLLQAWEARRPVGVSPKEHEQSWSEEPKLRSELEALRGGLEDYAKALAIIAGVNE</sequence>
<gene>
    <name evidence="1" type="ORF">NIES4072_23910</name>
</gene>